<proteinExistence type="predicted"/>
<comment type="caution">
    <text evidence="2">The sequence shown here is derived from an EMBL/GenBank/DDBJ whole genome shotgun (WGS) entry which is preliminary data.</text>
</comment>
<dbReference type="Proteomes" id="UP001242045">
    <property type="component" value="Unassembled WGS sequence"/>
</dbReference>
<accession>A0AAW8CKP1</accession>
<name>A0AAW8CKP1_9BURK</name>
<dbReference type="EMBL" id="JAUSRD010000002">
    <property type="protein sequence ID" value="MDP9891928.1"/>
    <property type="molecule type" value="Genomic_DNA"/>
</dbReference>
<evidence type="ECO:0000313" key="3">
    <source>
        <dbReference type="Proteomes" id="UP001242045"/>
    </source>
</evidence>
<feature type="compositionally biased region" description="Low complexity" evidence="1">
    <location>
        <begin position="21"/>
        <end position="36"/>
    </location>
</feature>
<protein>
    <submittedName>
        <fullName evidence="2">Uncharacterized protein</fullName>
    </submittedName>
</protein>
<evidence type="ECO:0000313" key="2">
    <source>
        <dbReference type="EMBL" id="MDP9891928.1"/>
    </source>
</evidence>
<organism evidence="2 3">
    <name type="scientific">Variovorax boronicumulans</name>
    <dbReference type="NCBI Taxonomy" id="436515"/>
    <lineage>
        <taxon>Bacteria</taxon>
        <taxon>Pseudomonadati</taxon>
        <taxon>Pseudomonadota</taxon>
        <taxon>Betaproteobacteria</taxon>
        <taxon>Burkholderiales</taxon>
        <taxon>Comamonadaceae</taxon>
        <taxon>Variovorax</taxon>
    </lineage>
</organism>
<dbReference type="AlphaFoldDB" id="A0AAW8CKP1"/>
<dbReference type="RefSeq" id="WP_307684040.1">
    <property type="nucleotide sequence ID" value="NZ_JAUSRD010000002.1"/>
</dbReference>
<gene>
    <name evidence="2" type="ORF">J2W31_001031</name>
</gene>
<reference evidence="2" key="1">
    <citation type="submission" date="2023-07" db="EMBL/GenBank/DDBJ databases">
        <title>Sorghum-associated microbial communities from plants grown in Nebraska, USA.</title>
        <authorList>
            <person name="Schachtman D."/>
        </authorList>
    </citation>
    <scope>NUCLEOTIDE SEQUENCE</scope>
    <source>
        <strain evidence="2">DS3754</strain>
    </source>
</reference>
<sequence>MAKQIIAGRSTPKSPARRSGARSSSTSTTSNTTSGAPPSPPTGNDARDLLEEKLTQLHSLLWCAYGDGNGWFEEAGEMHRGNMMWIAADLARAADELLQASVSR</sequence>
<evidence type="ECO:0000256" key="1">
    <source>
        <dbReference type="SAM" id="MobiDB-lite"/>
    </source>
</evidence>
<feature type="region of interest" description="Disordered" evidence="1">
    <location>
        <begin position="1"/>
        <end position="46"/>
    </location>
</feature>